<evidence type="ECO:0000313" key="3">
    <source>
        <dbReference type="Proteomes" id="UP000266723"/>
    </source>
</evidence>
<name>A0ABQ7APH5_BRACR</name>
<dbReference type="Proteomes" id="UP000266723">
    <property type="component" value="Unassembled WGS sequence"/>
</dbReference>
<feature type="compositionally biased region" description="Polar residues" evidence="1">
    <location>
        <begin position="27"/>
        <end position="36"/>
    </location>
</feature>
<gene>
    <name evidence="2" type="ORF">DY000_02060341</name>
</gene>
<dbReference type="EMBL" id="QGKV02001556">
    <property type="protein sequence ID" value="KAF3515898.1"/>
    <property type="molecule type" value="Genomic_DNA"/>
</dbReference>
<comment type="caution">
    <text evidence="2">The sequence shown here is derived from an EMBL/GenBank/DDBJ whole genome shotgun (WGS) entry which is preliminary data.</text>
</comment>
<keyword evidence="3" id="KW-1185">Reference proteome</keyword>
<protein>
    <submittedName>
        <fullName evidence="2">Uncharacterized protein</fullName>
    </submittedName>
</protein>
<feature type="region of interest" description="Disordered" evidence="1">
    <location>
        <begin position="1"/>
        <end position="57"/>
    </location>
</feature>
<organism evidence="2 3">
    <name type="scientific">Brassica cretica</name>
    <name type="common">Mustard</name>
    <dbReference type="NCBI Taxonomy" id="69181"/>
    <lineage>
        <taxon>Eukaryota</taxon>
        <taxon>Viridiplantae</taxon>
        <taxon>Streptophyta</taxon>
        <taxon>Embryophyta</taxon>
        <taxon>Tracheophyta</taxon>
        <taxon>Spermatophyta</taxon>
        <taxon>Magnoliopsida</taxon>
        <taxon>eudicotyledons</taxon>
        <taxon>Gunneridae</taxon>
        <taxon>Pentapetalae</taxon>
        <taxon>rosids</taxon>
        <taxon>malvids</taxon>
        <taxon>Brassicales</taxon>
        <taxon>Brassicaceae</taxon>
        <taxon>Brassiceae</taxon>
        <taxon>Brassica</taxon>
    </lineage>
</organism>
<evidence type="ECO:0000313" key="2">
    <source>
        <dbReference type="EMBL" id="KAF3515898.1"/>
    </source>
</evidence>
<sequence>METPPAQLPHHRFAANTLGHERGKMNPSPSLNTSPTLVLRPKAWNARTERSGTTGRL</sequence>
<reference evidence="2 3" key="1">
    <citation type="journal article" date="2020" name="BMC Genomics">
        <title>Intraspecific diversification of the crop wild relative Brassica cretica Lam. using demographic model selection.</title>
        <authorList>
            <person name="Kioukis A."/>
            <person name="Michalopoulou V.A."/>
            <person name="Briers L."/>
            <person name="Pirintsos S."/>
            <person name="Studholme D.J."/>
            <person name="Pavlidis P."/>
            <person name="Sarris P.F."/>
        </authorList>
    </citation>
    <scope>NUCLEOTIDE SEQUENCE [LARGE SCALE GENOMIC DNA]</scope>
    <source>
        <strain evidence="3">cv. PFS-1207/04</strain>
    </source>
</reference>
<accession>A0ABQ7APH5</accession>
<evidence type="ECO:0000256" key="1">
    <source>
        <dbReference type="SAM" id="MobiDB-lite"/>
    </source>
</evidence>
<proteinExistence type="predicted"/>